<gene>
    <name evidence="11" type="ORF">CAOG_008746</name>
</gene>
<dbReference type="RefSeq" id="XP_011270376.1">
    <property type="nucleotide sequence ID" value="XM_011272074.1"/>
</dbReference>
<dbReference type="PROSITE" id="PS01022">
    <property type="entry name" value="PTR2_1"/>
    <property type="match status" value="1"/>
</dbReference>
<dbReference type="GO" id="GO:0016020">
    <property type="term" value="C:membrane"/>
    <property type="evidence" value="ECO:0007669"/>
    <property type="project" value="UniProtKB-SubCell"/>
</dbReference>
<dbReference type="GO" id="GO:0015031">
    <property type="term" value="P:protein transport"/>
    <property type="evidence" value="ECO:0007669"/>
    <property type="project" value="UniProtKB-KW"/>
</dbReference>
<reference evidence="12" key="1">
    <citation type="submission" date="2011-02" db="EMBL/GenBank/DDBJ databases">
        <title>The Genome Sequence of Capsaspora owczarzaki ATCC 30864.</title>
        <authorList>
            <person name="Russ C."/>
            <person name="Cuomo C."/>
            <person name="Burger G."/>
            <person name="Gray M.W."/>
            <person name="Holland P.W.H."/>
            <person name="King N."/>
            <person name="Lang F.B.F."/>
            <person name="Roger A.J."/>
            <person name="Ruiz-Trillo I."/>
            <person name="Young S.K."/>
            <person name="Zeng Q."/>
            <person name="Gargeya S."/>
            <person name="Alvarado L."/>
            <person name="Berlin A."/>
            <person name="Chapman S.B."/>
            <person name="Chen Z."/>
            <person name="Freedman E."/>
            <person name="Gellesch M."/>
            <person name="Goldberg J."/>
            <person name="Griggs A."/>
            <person name="Gujja S."/>
            <person name="Heilman E."/>
            <person name="Heiman D."/>
            <person name="Howarth C."/>
            <person name="Mehta T."/>
            <person name="Neiman D."/>
            <person name="Pearson M."/>
            <person name="Roberts A."/>
            <person name="Saif S."/>
            <person name="Shea T."/>
            <person name="Shenoy N."/>
            <person name="Sisk P."/>
            <person name="Stolte C."/>
            <person name="Sykes S."/>
            <person name="White J."/>
            <person name="Yandava C."/>
            <person name="Haas B."/>
            <person name="Nusbaum C."/>
            <person name="Birren B."/>
        </authorList>
    </citation>
    <scope>NUCLEOTIDE SEQUENCE</scope>
    <source>
        <strain evidence="12">ATCC 30864</strain>
    </source>
</reference>
<dbReference type="InterPro" id="IPR018456">
    <property type="entry name" value="PTR2_symporter_CS"/>
</dbReference>
<dbReference type="InParanoid" id="A0A0D2X2T9"/>
<keyword evidence="7 10" id="KW-1133">Transmembrane helix</keyword>
<feature type="transmembrane region" description="Helical" evidence="10">
    <location>
        <begin position="419"/>
        <end position="441"/>
    </location>
</feature>
<keyword evidence="6" id="KW-0653">Protein transport</keyword>
<dbReference type="eggNOG" id="KOG1237">
    <property type="taxonomic scope" value="Eukaryota"/>
</dbReference>
<accession>A0A0D2X2T9</accession>
<feature type="transmembrane region" description="Helical" evidence="10">
    <location>
        <begin position="261"/>
        <end position="280"/>
    </location>
</feature>
<evidence type="ECO:0000313" key="11">
    <source>
        <dbReference type="EMBL" id="KJE93139.1"/>
    </source>
</evidence>
<feature type="transmembrane region" description="Helical" evidence="10">
    <location>
        <begin position="125"/>
        <end position="144"/>
    </location>
</feature>
<evidence type="ECO:0000256" key="4">
    <source>
        <dbReference type="ARBA" id="ARBA00022692"/>
    </source>
</evidence>
<dbReference type="CDD" id="cd17347">
    <property type="entry name" value="MFS_SLC15A1_2_like"/>
    <property type="match status" value="1"/>
</dbReference>
<evidence type="ECO:0000256" key="2">
    <source>
        <dbReference type="ARBA" id="ARBA00005982"/>
    </source>
</evidence>
<feature type="transmembrane region" description="Helical" evidence="10">
    <location>
        <begin position="221"/>
        <end position="241"/>
    </location>
</feature>
<protein>
    <submittedName>
        <fullName evidence="11">Uncharacterized protein</fullName>
    </submittedName>
</protein>
<dbReference type="InterPro" id="IPR036259">
    <property type="entry name" value="MFS_trans_sf"/>
</dbReference>
<feature type="transmembrane region" description="Helical" evidence="10">
    <location>
        <begin position="713"/>
        <end position="731"/>
    </location>
</feature>
<dbReference type="GO" id="GO:0006857">
    <property type="term" value="P:oligopeptide transport"/>
    <property type="evidence" value="ECO:0007669"/>
    <property type="project" value="InterPro"/>
</dbReference>
<dbReference type="PANTHER" id="PTHR11654">
    <property type="entry name" value="OLIGOPEPTIDE TRANSPORTER-RELATED"/>
    <property type="match status" value="1"/>
</dbReference>
<feature type="compositionally biased region" description="Gly residues" evidence="9">
    <location>
        <begin position="30"/>
        <end position="42"/>
    </location>
</feature>
<dbReference type="FunFam" id="1.20.1250.20:FF:000049">
    <property type="entry name" value="Solute carrier family 15 member 2"/>
    <property type="match status" value="1"/>
</dbReference>
<feature type="transmembrane region" description="Helical" evidence="10">
    <location>
        <begin position="337"/>
        <end position="355"/>
    </location>
</feature>
<dbReference type="OrthoDB" id="8904098at2759"/>
<dbReference type="FunCoup" id="A0A0D2X2T9">
    <property type="interactions" value="210"/>
</dbReference>
<dbReference type="Proteomes" id="UP000008743">
    <property type="component" value="Unassembled WGS sequence"/>
</dbReference>
<keyword evidence="12" id="KW-1185">Reference proteome</keyword>
<dbReference type="EMBL" id="KE346365">
    <property type="protein sequence ID" value="KJE93139.1"/>
    <property type="molecule type" value="Genomic_DNA"/>
</dbReference>
<feature type="compositionally biased region" description="Polar residues" evidence="9">
    <location>
        <begin position="785"/>
        <end position="808"/>
    </location>
</feature>
<evidence type="ECO:0000256" key="10">
    <source>
        <dbReference type="SAM" id="Phobius"/>
    </source>
</evidence>
<organism evidence="11 12">
    <name type="scientific">Capsaspora owczarzaki (strain ATCC 30864)</name>
    <dbReference type="NCBI Taxonomy" id="595528"/>
    <lineage>
        <taxon>Eukaryota</taxon>
        <taxon>Filasterea</taxon>
        <taxon>Capsaspora</taxon>
    </lineage>
</organism>
<dbReference type="OMA" id="AFKGWRK"/>
<keyword evidence="4 10" id="KW-0812">Transmembrane</keyword>
<sequence length="808" mass="86739">MSRLDAAGSRTVSPTHRGSKQDDNDRGALLDGGDGDGGGDGGDTQKLLTKATSSSSSSKHDPWSDQVPQSRWARLKESLNPGFPPSIKYIISQELAERFSYYGMRAILVLYFKDFLEFGPDSATAMYHVFVVMAYFTPLLGGIISDSWWGKYKTIIVLSLIYSLGNIVVSVTAIPGVTGTPPHWWGVLIGLTLIAIGTGGIKPCVSAFGGDQFVAGQERQLSIFFSMFYAAINTGSFMSMIITPMLRSDVHCFDRDNCFPLAFGVPAALIIVATGIFIAGSRLYRRVPPPGNVIVSVVSTVKTALVTRFRGNGPRKAHWLDYAEGHHSRQTIENTKSLMRVLLIFLPLPVFWTLYDQQGSRWTLQAEQMSGDLGPLGTLKPDQMQAVNAVLILIMIPVFQKVVYPLCERFGLKLTPLRKMGAGMILTAVAFVIAAFVQFAINDTLFDPSYSGANGARLTVINGFSQPLKLNITQPAQPLISLQSPAFSIKPYMDVYNGPATFSAFAPSAVDPLTGSNTLSETSVVSSHTMSTVVFFPSAATAGAFDFVVTDDDLENRLPEPSQTAVRLIHAAPGAFPEGISLVLADGPSVARETEVVNVAPGTASAFTDVAYGTFILRIVSSVTGDVVAESAGDISLGDGAVMVVVLTGDSTASDPASPLKVTTFTYVEPKDVSMMLQLPQYIVMTAAEVLFSITGLEFAYSQSPASMKAVATAAWQLTVAFGNLIVVIVAESRPFDNQAYEFFFFAGLLAAVTIVFAWLASMHTYVTVLDNGDDSDKLDDKSPLATSRSSTEDYGSVPTSKLSFSDA</sequence>
<comment type="subcellular location">
    <subcellularLocation>
        <location evidence="1">Membrane</location>
        <topology evidence="1">Multi-pass membrane protein</topology>
    </subcellularLocation>
</comment>
<evidence type="ECO:0000256" key="7">
    <source>
        <dbReference type="ARBA" id="ARBA00022989"/>
    </source>
</evidence>
<keyword evidence="3" id="KW-0813">Transport</keyword>
<feature type="transmembrane region" description="Helical" evidence="10">
    <location>
        <begin position="386"/>
        <end position="407"/>
    </location>
</feature>
<feature type="region of interest" description="Disordered" evidence="9">
    <location>
        <begin position="1"/>
        <end position="66"/>
    </location>
</feature>
<feature type="region of interest" description="Disordered" evidence="9">
    <location>
        <begin position="775"/>
        <end position="808"/>
    </location>
</feature>
<comment type="similarity">
    <text evidence="2">Belongs to the major facilitator superfamily. Proton-dependent oligopeptide transporter (POT/PTR) (TC 2.A.17) family.</text>
</comment>
<evidence type="ECO:0000256" key="9">
    <source>
        <dbReference type="SAM" id="MobiDB-lite"/>
    </source>
</evidence>
<feature type="transmembrane region" description="Helical" evidence="10">
    <location>
        <begin position="156"/>
        <end position="177"/>
    </location>
</feature>
<evidence type="ECO:0000313" key="12">
    <source>
        <dbReference type="Proteomes" id="UP000008743"/>
    </source>
</evidence>
<dbReference type="Gene3D" id="1.20.1250.20">
    <property type="entry name" value="MFS general substrate transporter like domains"/>
    <property type="match status" value="2"/>
</dbReference>
<evidence type="ECO:0000256" key="6">
    <source>
        <dbReference type="ARBA" id="ARBA00022927"/>
    </source>
</evidence>
<feature type="transmembrane region" description="Helical" evidence="10">
    <location>
        <begin position="183"/>
        <end position="201"/>
    </location>
</feature>
<keyword evidence="5" id="KW-0571">Peptide transport</keyword>
<keyword evidence="8 10" id="KW-0472">Membrane</keyword>
<feature type="compositionally biased region" description="Basic and acidic residues" evidence="9">
    <location>
        <begin position="19"/>
        <end position="28"/>
    </location>
</feature>
<evidence type="ECO:0000256" key="8">
    <source>
        <dbReference type="ARBA" id="ARBA00023136"/>
    </source>
</evidence>
<dbReference type="STRING" id="595528.A0A0D2X2T9"/>
<dbReference type="Pfam" id="PF00854">
    <property type="entry name" value="PTR2"/>
    <property type="match status" value="2"/>
</dbReference>
<proteinExistence type="inferred from homology"/>
<name>A0A0D2X2T9_CAPO3</name>
<dbReference type="AlphaFoldDB" id="A0A0D2X2T9"/>
<evidence type="ECO:0000256" key="1">
    <source>
        <dbReference type="ARBA" id="ARBA00004141"/>
    </source>
</evidence>
<dbReference type="GO" id="GO:0022857">
    <property type="term" value="F:transmembrane transporter activity"/>
    <property type="evidence" value="ECO:0007669"/>
    <property type="project" value="InterPro"/>
</dbReference>
<feature type="transmembrane region" description="Helical" evidence="10">
    <location>
        <begin position="682"/>
        <end position="701"/>
    </location>
</feature>
<feature type="transmembrane region" description="Helical" evidence="10">
    <location>
        <begin position="743"/>
        <end position="761"/>
    </location>
</feature>
<evidence type="ECO:0000256" key="5">
    <source>
        <dbReference type="ARBA" id="ARBA00022856"/>
    </source>
</evidence>
<dbReference type="PhylomeDB" id="A0A0D2X2T9"/>
<dbReference type="InterPro" id="IPR000109">
    <property type="entry name" value="POT_fam"/>
</dbReference>
<evidence type="ECO:0000256" key="3">
    <source>
        <dbReference type="ARBA" id="ARBA00022448"/>
    </source>
</evidence>
<dbReference type="SUPFAM" id="SSF103473">
    <property type="entry name" value="MFS general substrate transporter"/>
    <property type="match status" value="1"/>
</dbReference>